<evidence type="ECO:0000313" key="2">
    <source>
        <dbReference type="Proteomes" id="UP000245626"/>
    </source>
</evidence>
<dbReference type="EMBL" id="KZ819846">
    <property type="protein sequence ID" value="PWN51403.1"/>
    <property type="molecule type" value="Genomic_DNA"/>
</dbReference>
<organism evidence="1 2">
    <name type="scientific">Violaceomyces palustris</name>
    <dbReference type="NCBI Taxonomy" id="1673888"/>
    <lineage>
        <taxon>Eukaryota</taxon>
        <taxon>Fungi</taxon>
        <taxon>Dikarya</taxon>
        <taxon>Basidiomycota</taxon>
        <taxon>Ustilaginomycotina</taxon>
        <taxon>Ustilaginomycetes</taxon>
        <taxon>Violaceomycetales</taxon>
        <taxon>Violaceomycetaceae</taxon>
        <taxon>Violaceomyces</taxon>
    </lineage>
</organism>
<reference evidence="1 2" key="1">
    <citation type="journal article" date="2018" name="Mol. Biol. Evol.">
        <title>Broad Genomic Sampling Reveals a Smut Pathogenic Ancestry of the Fungal Clade Ustilaginomycotina.</title>
        <authorList>
            <person name="Kijpornyongpan T."/>
            <person name="Mondo S.J."/>
            <person name="Barry K."/>
            <person name="Sandor L."/>
            <person name="Lee J."/>
            <person name="Lipzen A."/>
            <person name="Pangilinan J."/>
            <person name="LaButti K."/>
            <person name="Hainaut M."/>
            <person name="Henrissat B."/>
            <person name="Grigoriev I.V."/>
            <person name="Spatafora J.W."/>
            <person name="Aime M.C."/>
        </authorList>
    </citation>
    <scope>NUCLEOTIDE SEQUENCE [LARGE SCALE GENOMIC DNA]</scope>
    <source>
        <strain evidence="1 2">SA 807</strain>
    </source>
</reference>
<dbReference type="Proteomes" id="UP000245626">
    <property type="component" value="Unassembled WGS sequence"/>
</dbReference>
<gene>
    <name evidence="1" type="ORF">IE53DRAFT_386226</name>
</gene>
<name>A0ACD0NZY5_9BASI</name>
<evidence type="ECO:0000313" key="1">
    <source>
        <dbReference type="EMBL" id="PWN51403.1"/>
    </source>
</evidence>
<proteinExistence type="predicted"/>
<keyword evidence="2" id="KW-1185">Reference proteome</keyword>
<protein>
    <submittedName>
        <fullName evidence="1">Uncharacterized protein</fullName>
    </submittedName>
</protein>
<sequence>MVQISSFFTLLFVTSLSLSLGLGRTIMPATSLPELDLTPLSLLSSCVSYHQPEP</sequence>
<accession>A0ACD0NZY5</accession>